<dbReference type="RefSeq" id="WP_002707445.1">
    <property type="nucleotide sequence ID" value="NZ_JH651384.1"/>
</dbReference>
<proteinExistence type="predicted"/>
<protein>
    <recommendedName>
        <fullName evidence="1">Carbohydrate-binding domain-containing protein</fullName>
    </recommendedName>
</protein>
<accession>A0A656HBX9</accession>
<evidence type="ECO:0000313" key="3">
    <source>
        <dbReference type="Proteomes" id="UP000005317"/>
    </source>
</evidence>
<organism evidence="2 3">
    <name type="scientific">Thiothrix nivea (strain ATCC 35100 / DSM 5205 / JP2)</name>
    <dbReference type="NCBI Taxonomy" id="870187"/>
    <lineage>
        <taxon>Bacteria</taxon>
        <taxon>Pseudomonadati</taxon>
        <taxon>Pseudomonadota</taxon>
        <taxon>Gammaproteobacteria</taxon>
        <taxon>Thiotrichales</taxon>
        <taxon>Thiotrichaceae</taxon>
        <taxon>Thiothrix</taxon>
    </lineage>
</organism>
<name>A0A656HBX9_THINJ</name>
<gene>
    <name evidence="2" type="ORF">Thini_0866</name>
</gene>
<reference evidence="3" key="1">
    <citation type="journal article" date="2011" name="Stand. Genomic Sci.">
        <title>Genome sequence of the filamentous, gliding Thiothrix nivea neotype strain (JP2(T)).</title>
        <authorList>
            <person name="Lapidus A."/>
            <person name="Nolan M."/>
            <person name="Lucas S."/>
            <person name="Glavina Del Rio T."/>
            <person name="Tice H."/>
            <person name="Cheng J.F."/>
            <person name="Tapia R."/>
            <person name="Han C."/>
            <person name="Goodwin L."/>
            <person name="Pitluck S."/>
            <person name="Liolios K."/>
            <person name="Pagani I."/>
            <person name="Ivanova N."/>
            <person name="Huntemann M."/>
            <person name="Mavromatis K."/>
            <person name="Mikhailova N."/>
            <person name="Pati A."/>
            <person name="Chen A."/>
            <person name="Palaniappan K."/>
            <person name="Land M."/>
            <person name="Brambilla E.M."/>
            <person name="Rohde M."/>
            <person name="Abt B."/>
            <person name="Verbarg S."/>
            <person name="Goker M."/>
            <person name="Bristow J."/>
            <person name="Eisen J.A."/>
            <person name="Markowitz V."/>
            <person name="Hugenholtz P."/>
            <person name="Kyrpides N.C."/>
            <person name="Klenk H.P."/>
            <person name="Woyke T."/>
        </authorList>
    </citation>
    <scope>NUCLEOTIDE SEQUENCE [LARGE SCALE GENOMIC DNA]</scope>
    <source>
        <strain evidence="3">ATCC 35100 / DSM 5205 / JP2</strain>
    </source>
</reference>
<dbReference type="SUPFAM" id="SSF49344">
    <property type="entry name" value="CBD9-like"/>
    <property type="match status" value="1"/>
</dbReference>
<evidence type="ECO:0000259" key="1">
    <source>
        <dbReference type="Pfam" id="PF06452"/>
    </source>
</evidence>
<dbReference type="EMBL" id="JH651384">
    <property type="protein sequence ID" value="EIJ33494.1"/>
    <property type="molecule type" value="Genomic_DNA"/>
</dbReference>
<dbReference type="Pfam" id="PF06452">
    <property type="entry name" value="CBM9_1"/>
    <property type="match status" value="1"/>
</dbReference>
<dbReference type="InterPro" id="IPR010502">
    <property type="entry name" value="Carb-bd_dom_fam9"/>
</dbReference>
<evidence type="ECO:0000313" key="2">
    <source>
        <dbReference type="EMBL" id="EIJ33494.1"/>
    </source>
</evidence>
<sequence length="791" mass="89879" precursor="true">MLRKIITILLALALLLVLLQAGLYLYREWRKPQPVTQPPQTQPTPPVGQVELPAIQQESSLGINTNEIGYSDASIPFVDLFRSANPFQENILHLKAENVTYDANGWPSNLNGGEAGTRFLGELPPDTIPASEYTVLYDGDGELRYGNDAVLVSHSPGRDIIKLNPGTNGRLDASLVIAYTNPDDYLRNIRILPPGGICQNNPLKRAEDASACTATDGMFLPFVDYYDQIVFNPDYLDFMKDFQAIRFMPMSGITRNPVEHWADRPRMEEATWGGTYGARGAPLEIMVELANRLHKDAWFNIPHAADDEYVREYAAYVRDHLNPELKIYLEYSNEIWNATFSHDEYTQKKGIELGLGLNAAEVGYEYYTIRARQIFAEWEQVFGGRDRFVRVLGGWDTRPDFAEKVLSYDDTYQNVDALAIAPYFGGNIKGFRESSTVDDIFRLTTDKNSYRSLPEVLEGVRKHAKLAQQFGVDLLGYEGGQGLVDWATRKPDQHPNPLLFAANRDPRMGELYTQFLDGWGQEGGKLLMLFSAPRTCQWFGCWGLKEYITQPRTQAPKYNAVLDFIAQHKQWWVDQTLPKPAHNPLATQPRDPNEPVIVWRPAREPDRVFFLENPRTLDLLLEGSVWDKRNLFGKWQGKWDDDFLFLTVRAYDSKRVWDSDNPQDDDSIMFMLDTDNSRDGHLDGKHDYQLVFTCGQDQATLGENSAPLSAEALHSIRFDMRAVYDGYWLEAWIPWKALGMKPKIGDRVSANVAINDDDDGGSRDGRVTWMAQDKNALNDPSQWGVILFSGR</sequence>
<dbReference type="OrthoDB" id="5619228at2"/>
<dbReference type="Gene3D" id="2.60.40.1190">
    <property type="match status" value="1"/>
</dbReference>
<keyword evidence="3" id="KW-1185">Reference proteome</keyword>
<dbReference type="Proteomes" id="UP000005317">
    <property type="component" value="Unassembled WGS sequence"/>
</dbReference>
<dbReference type="GO" id="GO:0004553">
    <property type="term" value="F:hydrolase activity, hydrolyzing O-glycosyl compounds"/>
    <property type="evidence" value="ECO:0007669"/>
    <property type="project" value="InterPro"/>
</dbReference>
<dbReference type="GO" id="GO:0030246">
    <property type="term" value="F:carbohydrate binding"/>
    <property type="evidence" value="ECO:0007669"/>
    <property type="project" value="InterPro"/>
</dbReference>
<dbReference type="GO" id="GO:0016052">
    <property type="term" value="P:carbohydrate catabolic process"/>
    <property type="evidence" value="ECO:0007669"/>
    <property type="project" value="InterPro"/>
</dbReference>
<feature type="domain" description="Carbohydrate-binding" evidence="1">
    <location>
        <begin position="616"/>
        <end position="788"/>
    </location>
</feature>
<dbReference type="AlphaFoldDB" id="A0A656HBX9"/>